<proteinExistence type="predicted"/>
<name>A0A6J7GT35_9ZZZZ</name>
<evidence type="ECO:0000313" key="1">
    <source>
        <dbReference type="EMBL" id="CAB4910374.1"/>
    </source>
</evidence>
<dbReference type="SUPFAM" id="SSF54593">
    <property type="entry name" value="Glyoxalase/Bleomycin resistance protein/Dihydroxybiphenyl dioxygenase"/>
    <property type="match status" value="1"/>
</dbReference>
<dbReference type="Gene3D" id="3.10.180.10">
    <property type="entry name" value="2,3-Dihydroxybiphenyl 1,2-Dioxygenase, domain 1"/>
    <property type="match status" value="1"/>
</dbReference>
<dbReference type="AlphaFoldDB" id="A0A6J7GT35"/>
<accession>A0A6J7GT35</accession>
<sequence length="127" mass="13822">MGTLVIFSINVPRLADFYEAVIGVKRSPSPGDNGKDIRLRSDNEEILIHSIPAKIAKTISLQSPPEAREDTPIKPVFDVDSLADALAEVSLKGGVVMERTFELDGLTRHDVLDTDGNVIQLRSPSGR</sequence>
<reference evidence="1" key="1">
    <citation type="submission" date="2020-05" db="EMBL/GenBank/DDBJ databases">
        <authorList>
            <person name="Chiriac C."/>
            <person name="Salcher M."/>
            <person name="Ghai R."/>
            <person name="Kavagutti S V."/>
        </authorList>
    </citation>
    <scope>NUCLEOTIDE SEQUENCE</scope>
</reference>
<organism evidence="1">
    <name type="scientific">freshwater metagenome</name>
    <dbReference type="NCBI Taxonomy" id="449393"/>
    <lineage>
        <taxon>unclassified sequences</taxon>
        <taxon>metagenomes</taxon>
        <taxon>ecological metagenomes</taxon>
    </lineage>
</organism>
<dbReference type="EMBL" id="CAFBMR010000020">
    <property type="protein sequence ID" value="CAB4910374.1"/>
    <property type="molecule type" value="Genomic_DNA"/>
</dbReference>
<protein>
    <submittedName>
        <fullName evidence="1">Unannotated protein</fullName>
    </submittedName>
</protein>
<gene>
    <name evidence="1" type="ORF">UFOPK3610_00751</name>
</gene>
<dbReference type="InterPro" id="IPR029068">
    <property type="entry name" value="Glyas_Bleomycin-R_OHBP_Dase"/>
</dbReference>